<keyword evidence="2" id="KW-1185">Reference proteome</keyword>
<reference evidence="1" key="1">
    <citation type="submission" date="2020-05" db="EMBL/GenBank/DDBJ databases">
        <title>Phylogenomic resolution of chytrid fungi.</title>
        <authorList>
            <person name="Stajich J.E."/>
            <person name="Amses K."/>
            <person name="Simmons R."/>
            <person name="Seto K."/>
            <person name="Myers J."/>
            <person name="Bonds A."/>
            <person name="Quandt C.A."/>
            <person name="Barry K."/>
            <person name="Liu P."/>
            <person name="Grigoriev I."/>
            <person name="Longcore J.E."/>
            <person name="James T.Y."/>
        </authorList>
    </citation>
    <scope>NUCLEOTIDE SEQUENCE</scope>
    <source>
        <strain evidence="1">JEL0379</strain>
    </source>
</reference>
<protein>
    <submittedName>
        <fullName evidence="1">Uncharacterized protein</fullName>
    </submittedName>
</protein>
<accession>A0AAD5TC47</accession>
<organism evidence="1 2">
    <name type="scientific">Geranomyces variabilis</name>
    <dbReference type="NCBI Taxonomy" id="109894"/>
    <lineage>
        <taxon>Eukaryota</taxon>
        <taxon>Fungi</taxon>
        <taxon>Fungi incertae sedis</taxon>
        <taxon>Chytridiomycota</taxon>
        <taxon>Chytridiomycota incertae sedis</taxon>
        <taxon>Chytridiomycetes</taxon>
        <taxon>Spizellomycetales</taxon>
        <taxon>Powellomycetaceae</taxon>
        <taxon>Geranomyces</taxon>
    </lineage>
</organism>
<dbReference type="Proteomes" id="UP001212152">
    <property type="component" value="Unassembled WGS sequence"/>
</dbReference>
<evidence type="ECO:0000313" key="2">
    <source>
        <dbReference type="Proteomes" id="UP001212152"/>
    </source>
</evidence>
<name>A0AAD5TC47_9FUNG</name>
<proteinExistence type="predicted"/>
<comment type="caution">
    <text evidence="1">The sequence shown here is derived from an EMBL/GenBank/DDBJ whole genome shotgun (WGS) entry which is preliminary data.</text>
</comment>
<sequence length="376" mass="42712">MPMSKYHLALCSNIRNERRLKEFLIRAFLTGFQHVYLYDNNMVPLGRDIDHYETVAPFIKAGMVTHLRTAQSRRSNYTSDYMDMLDNMYDCESSYGPTTDWLGVNDADESLVIDFDGSSKFALGKLLDELDAKYAAANSTIDGDGICQVSFIWQFMHAPPYTFEQKESLLESYPEICVEAQPFNAKSVFRPAKVLSNVGNSQHYFACREGSHITLGGGRVNAISNDGPFSYRATLLHYYQRSLQEQVWKKEVSVTPMIRSMSDLFAGGNSNCTLDRVQYNQDYLESFNAALDLPISTYGRVISYPNTRPPGDPDEEVYSLIKQKLAEGAEWDEKGYRELHPGVVLNKAEPGMAHWLRTFHSAREQPGCWTQRFAPS</sequence>
<evidence type="ECO:0000313" key="1">
    <source>
        <dbReference type="EMBL" id="KAJ3169376.1"/>
    </source>
</evidence>
<dbReference type="AlphaFoldDB" id="A0AAD5TC47"/>
<gene>
    <name evidence="1" type="ORF">HDU87_000651</name>
</gene>
<dbReference type="EMBL" id="JADGJQ010000108">
    <property type="protein sequence ID" value="KAJ3169376.1"/>
    <property type="molecule type" value="Genomic_DNA"/>
</dbReference>